<dbReference type="EC" id="2.7.7.-" evidence="2"/>
<evidence type="ECO:0000313" key="3">
    <source>
        <dbReference type="Proteomes" id="UP001387447"/>
    </source>
</evidence>
<dbReference type="Proteomes" id="UP001387447">
    <property type="component" value="Unassembled WGS sequence"/>
</dbReference>
<organism evidence="2 3">
    <name type="scientific">Limnospira fusiformis PMC 851.14</name>
    <dbReference type="NCBI Taxonomy" id="2219512"/>
    <lineage>
        <taxon>Bacteria</taxon>
        <taxon>Bacillati</taxon>
        <taxon>Cyanobacteriota</taxon>
        <taxon>Cyanophyceae</taxon>
        <taxon>Oscillatoriophycideae</taxon>
        <taxon>Oscillatoriales</taxon>
        <taxon>Sirenicapillariaceae</taxon>
        <taxon>Limnospira</taxon>
    </lineage>
</organism>
<dbReference type="GO" id="GO:0016779">
    <property type="term" value="F:nucleotidyltransferase activity"/>
    <property type="evidence" value="ECO:0007669"/>
    <property type="project" value="UniProtKB-KW"/>
</dbReference>
<dbReference type="InterPro" id="IPR002934">
    <property type="entry name" value="Polymerase_NTP_transf_dom"/>
</dbReference>
<dbReference type="PANTHER" id="PTHR33933:SF1">
    <property type="entry name" value="PROTEIN ADENYLYLTRANSFERASE MNTA-RELATED"/>
    <property type="match status" value="1"/>
</dbReference>
<reference evidence="2 3" key="1">
    <citation type="journal article" date="2024" name="Front. Microbiol.">
        <title>Transcriptomic insights into the dominance of two phototrophs throughout the water column of a tropical hypersaline-alkaline crater lake (Dziani Dzaha, Mayotte).</title>
        <authorList>
            <person name="Duperron S."/>
            <person name="Halary S."/>
            <person name="Bouly J.-P."/>
            <person name="Roussel T."/>
            <person name="Hugoni M."/>
            <person name="Bruto M."/>
            <person name="Oger P."/>
            <person name="Duval C."/>
            <person name="Woo A."/>
            <person name="Jezequiel D."/>
            <person name="Ader M."/>
            <person name="Leboulanger C."/>
            <person name="Agogue H."/>
            <person name="Grossi V."/>
            <person name="Trousselier M."/>
            <person name="Bernard C."/>
        </authorList>
    </citation>
    <scope>NUCLEOTIDE SEQUENCE [LARGE SCALE GENOMIC DNA]</scope>
    <source>
        <strain evidence="2 3">PMC 851.14</strain>
    </source>
</reference>
<dbReference type="Pfam" id="PF01909">
    <property type="entry name" value="NTP_transf_2"/>
    <property type="match status" value="1"/>
</dbReference>
<comment type="caution">
    <text evidence="2">The sequence shown here is derived from an EMBL/GenBank/DDBJ whole genome shotgun (WGS) entry which is preliminary data.</text>
</comment>
<dbReference type="Gene3D" id="3.30.460.10">
    <property type="entry name" value="Beta Polymerase, domain 2"/>
    <property type="match status" value="1"/>
</dbReference>
<dbReference type="RefSeq" id="WP_315664030.1">
    <property type="nucleotide sequence ID" value="NZ_JBBWYZ010000004.1"/>
</dbReference>
<accession>A0ABU9EKN4</accession>
<dbReference type="EMBL" id="JBBWYZ010000004">
    <property type="protein sequence ID" value="MEK9511240.1"/>
    <property type="molecule type" value="Genomic_DNA"/>
</dbReference>
<keyword evidence="2" id="KW-0548">Nucleotidyltransferase</keyword>
<dbReference type="InterPro" id="IPR043519">
    <property type="entry name" value="NT_sf"/>
</dbReference>
<dbReference type="SUPFAM" id="SSF81301">
    <property type="entry name" value="Nucleotidyltransferase"/>
    <property type="match status" value="1"/>
</dbReference>
<proteinExistence type="predicted"/>
<keyword evidence="3" id="KW-1185">Reference proteome</keyword>
<gene>
    <name evidence="2" type="ORF">AAEJ74_05905</name>
</gene>
<dbReference type="InterPro" id="IPR052548">
    <property type="entry name" value="Type_VII_TA_antitoxin"/>
</dbReference>
<dbReference type="CDD" id="cd05403">
    <property type="entry name" value="NT_KNTase_like"/>
    <property type="match status" value="1"/>
</dbReference>
<evidence type="ECO:0000313" key="2">
    <source>
        <dbReference type="EMBL" id="MEK9511240.1"/>
    </source>
</evidence>
<sequence length="205" mass="23798">MGWGKRNRVSSSISVYSQKFKKETRFLSGGDGVKWGWYSLPGVWLWMKSDRSLISRGFENSLPRYLADDAVKLPLISFGRAVNHCSRSTFWARDEYCVMKHQNLSEIIELIKSWFGVHYGDRVSQIVLYGSQARGEAKPDSDIDILIVLRQGFDYAQEIERTSEFIQELSLRYDTVISRAFISDFRFNHEKSPFLLNVHREGIDL</sequence>
<keyword evidence="2" id="KW-0808">Transferase</keyword>
<protein>
    <submittedName>
        <fullName evidence="2">Nucleotidyltransferase domain-containing protein</fullName>
        <ecNumber evidence="2">2.7.7.-</ecNumber>
    </submittedName>
</protein>
<dbReference type="PANTHER" id="PTHR33933">
    <property type="entry name" value="NUCLEOTIDYLTRANSFERASE"/>
    <property type="match status" value="1"/>
</dbReference>
<feature type="domain" description="Polymerase nucleotidyl transferase" evidence="1">
    <location>
        <begin position="123"/>
        <end position="186"/>
    </location>
</feature>
<evidence type="ECO:0000259" key="1">
    <source>
        <dbReference type="Pfam" id="PF01909"/>
    </source>
</evidence>
<name>A0ABU9EKN4_LIMFS</name>